<evidence type="ECO:0000313" key="3">
    <source>
        <dbReference type="EMBL" id="CAD8124524.1"/>
    </source>
</evidence>
<accession>A0A8S1RB12</accession>
<reference evidence="3" key="1">
    <citation type="submission" date="2021-01" db="EMBL/GenBank/DDBJ databases">
        <authorList>
            <consortium name="Genoscope - CEA"/>
            <person name="William W."/>
        </authorList>
    </citation>
    <scope>NUCLEOTIDE SEQUENCE</scope>
</reference>
<dbReference type="OrthoDB" id="300586at2759"/>
<protein>
    <recommendedName>
        <fullName evidence="5">Transmembrane protein</fullName>
    </recommendedName>
</protein>
<gene>
    <name evidence="3" type="ORF">PSON_ATCC_30995.1.T1510125</name>
</gene>
<name>A0A8S1RB12_9CILI</name>
<feature type="transmembrane region" description="Helical" evidence="1">
    <location>
        <begin position="385"/>
        <end position="407"/>
    </location>
</feature>
<feature type="transmembrane region" description="Helical" evidence="1">
    <location>
        <begin position="141"/>
        <end position="163"/>
    </location>
</feature>
<evidence type="ECO:0008006" key="5">
    <source>
        <dbReference type="Google" id="ProtNLM"/>
    </source>
</evidence>
<proteinExistence type="predicted"/>
<feature type="chain" id="PRO_5035926437" description="Transmembrane protein" evidence="2">
    <location>
        <begin position="19"/>
        <end position="781"/>
    </location>
</feature>
<dbReference type="Proteomes" id="UP000692954">
    <property type="component" value="Unassembled WGS sequence"/>
</dbReference>
<keyword evidence="1" id="KW-0472">Membrane</keyword>
<feature type="signal peptide" evidence="2">
    <location>
        <begin position="1"/>
        <end position="18"/>
    </location>
</feature>
<organism evidence="3 4">
    <name type="scientific">Paramecium sonneborni</name>
    <dbReference type="NCBI Taxonomy" id="65129"/>
    <lineage>
        <taxon>Eukaryota</taxon>
        <taxon>Sar</taxon>
        <taxon>Alveolata</taxon>
        <taxon>Ciliophora</taxon>
        <taxon>Intramacronucleata</taxon>
        <taxon>Oligohymenophorea</taxon>
        <taxon>Peniculida</taxon>
        <taxon>Parameciidae</taxon>
        <taxon>Paramecium</taxon>
    </lineage>
</organism>
<keyword evidence="1" id="KW-0812">Transmembrane</keyword>
<feature type="transmembrane region" description="Helical" evidence="1">
    <location>
        <begin position="700"/>
        <end position="727"/>
    </location>
</feature>
<keyword evidence="4" id="KW-1185">Reference proteome</keyword>
<comment type="caution">
    <text evidence="3">The sequence shown here is derived from an EMBL/GenBank/DDBJ whole genome shotgun (WGS) entry which is preliminary data.</text>
</comment>
<evidence type="ECO:0000256" key="1">
    <source>
        <dbReference type="SAM" id="Phobius"/>
    </source>
</evidence>
<feature type="transmembrane region" description="Helical" evidence="1">
    <location>
        <begin position="95"/>
        <end position="120"/>
    </location>
</feature>
<dbReference type="EMBL" id="CAJJDN010000151">
    <property type="protein sequence ID" value="CAD8124524.1"/>
    <property type="molecule type" value="Genomic_DNA"/>
</dbReference>
<dbReference type="AlphaFoldDB" id="A0A8S1RB12"/>
<keyword evidence="2" id="KW-0732">Signal</keyword>
<keyword evidence="1" id="KW-1133">Transmembrane helix</keyword>
<evidence type="ECO:0000313" key="4">
    <source>
        <dbReference type="Proteomes" id="UP000692954"/>
    </source>
</evidence>
<evidence type="ECO:0000256" key="2">
    <source>
        <dbReference type="SAM" id="SignalP"/>
    </source>
</evidence>
<feature type="transmembrane region" description="Helical" evidence="1">
    <location>
        <begin position="419"/>
        <end position="438"/>
    </location>
</feature>
<sequence length="781" mass="91187">MLRPYPIIFVLFITSALSNNNSDTDILQFTNTRNQICLHIQYFDITDSQRQSLFDSISSEQDQEPSTQVEKWINNSYQISSDDYFIDLQYYTLPWLIIAISTLFLSLLYILVTIMPTSIIKWIKSHTEDEFILNTKRCHKFGIVTIVILNLLLIIISIIILTYQNKAIDGLDYSNCYLASPFDELLVRNDENFTGYSILQADFISLQNDFIDFQSNLKKLYQNRESITLQLKQQEILDFNDQLQRNKPNSPLPIKTSSNGTNIISATESYFSKMKIIDYLLSSKDDENHLTYLESYELVKKEQSEMYLASQVDVIQNYYGQIFQKFGSLENSSLTLRDSKFTSLFIKAKQQLSQINNHILNYANKFVDFHQTLSNDMNYYFRSTMGFLITLIIFSFIEISLWLGYLINKRLKIKKYIDVLWFLCNLILVGISIINIFLQSNSQISNKLCIYFDNIIHNEQFYDNQNIIEFSEAKESIHSCLYGDGNIYQQLNFVSRLKDIKTFTINENEVKEEIQKLNLNQPIYIQKLNNNSQTITQILDGTFIDLNIYEMKEFQILIDDFNQYKELENCAELSTTLCSDGGYPKKNGEINDSQMCWHPSYLINKYSASCWDQQDVFIKIKLHFQSQAQGWIKFQLLESQFVSQNLDLNYELNQYIISHVQFIDQQQKTISNLNSLLKATNCTFIKEDFNKMLDGMCAVYSYYLGKISILMIIIIFALFLSVLLNCLTSLKVSQMETYEEYASTKVINFAGSSRFKASIEINKIMQNESPMHVNSTQQEFK</sequence>